<dbReference type="AlphaFoldDB" id="A0A2P5CKZ3"/>
<name>A0A2P5CKZ3_PARAD</name>
<comment type="similarity">
    <text evidence="5">Belongs to the GRAS family.</text>
</comment>
<keyword evidence="2" id="KW-0805">Transcription regulation</keyword>
<dbReference type="Proteomes" id="UP000237105">
    <property type="component" value="Unassembled WGS sequence"/>
</dbReference>
<feature type="short sequence motif" description="VHIID" evidence="5">
    <location>
        <begin position="364"/>
        <end position="368"/>
    </location>
</feature>
<dbReference type="PROSITE" id="PS50985">
    <property type="entry name" value="GRAS"/>
    <property type="match status" value="1"/>
</dbReference>
<feature type="region of interest" description="Leucine repeat II (LRII)" evidence="5">
    <location>
        <begin position="413"/>
        <end position="445"/>
    </location>
</feature>
<feature type="region of interest" description="SAW" evidence="5">
    <location>
        <begin position="546"/>
        <end position="622"/>
    </location>
</feature>
<protein>
    <submittedName>
        <fullName evidence="6">GRAS transcription factor</fullName>
    </submittedName>
</protein>
<evidence type="ECO:0000256" key="1">
    <source>
        <dbReference type="ARBA" id="ARBA00004123"/>
    </source>
</evidence>
<evidence type="ECO:0000313" key="7">
    <source>
        <dbReference type="Proteomes" id="UP000237105"/>
    </source>
</evidence>
<sequence length="634" mass="71665">MANNPSFFVSPFNFDEIRGSGYGPSSTISDNQMDELQVLIKPKMNHFCGMGNLGAYDDDQYGCFYQHNNKVEKGVLVADLSEDQHEQQQEPKSNYSIFDDLDTNFAAFPPTQTINEGTTDHQHACHDIKHMPASTTQTSLFASLEILRNYESGLKKLNNPGKNEILSDAEGGNNCETSYPMRRQKLSTEETIRIAGSMYIQFYNSQETNDVVQYHDFYTPMHPFGYALSGLSQGETKDVELVHLLLAAAEKVGYQQYDRATRLLRSCQLLASSRANPVERVVFLFAESLREKIDKENGTSTRRISTSNSTTTTIVRKRKNTEIAYGLSTNIISVTCHQQLPFLHVLQFPAIQAIVESFESETKLHVIDLEIRSGTQWTGLMQALAGRNDQDRPLELLKITAVGKMHNQVKIKETQNRLMNLAESLNIPFSFKPVILSDMEDINEDLFETEEDEALAVYSSLLLRMMISRPRCLEKLMRVITCLKPSIMVVIEVEANLNSPSFANRFIEALFFYGAFFDSFETCIKQAEFKTTMEEILSMGIRNIVATENGERVNRSVSVGVWRAFFERYRMVEMKLSDSSLYQASLVAKQFGCGSSLGIERSGKCLMVGWKGTPIHSLSAWKFLTSIDSVKCFD</sequence>
<accession>A0A2P5CKZ3</accession>
<dbReference type="STRING" id="3476.A0A2P5CKZ3"/>
<evidence type="ECO:0000256" key="2">
    <source>
        <dbReference type="ARBA" id="ARBA00023015"/>
    </source>
</evidence>
<comment type="subcellular location">
    <subcellularLocation>
        <location evidence="1">Nucleus</location>
    </subcellularLocation>
</comment>
<keyword evidence="3" id="KW-0804">Transcription</keyword>
<organism evidence="6 7">
    <name type="scientific">Parasponia andersonii</name>
    <name type="common">Sponia andersonii</name>
    <dbReference type="NCBI Taxonomy" id="3476"/>
    <lineage>
        <taxon>Eukaryota</taxon>
        <taxon>Viridiplantae</taxon>
        <taxon>Streptophyta</taxon>
        <taxon>Embryophyta</taxon>
        <taxon>Tracheophyta</taxon>
        <taxon>Spermatophyta</taxon>
        <taxon>Magnoliopsida</taxon>
        <taxon>eudicotyledons</taxon>
        <taxon>Gunneridae</taxon>
        <taxon>Pentapetalae</taxon>
        <taxon>rosids</taxon>
        <taxon>fabids</taxon>
        <taxon>Rosales</taxon>
        <taxon>Cannabaceae</taxon>
        <taxon>Parasponia</taxon>
    </lineage>
</organism>
<evidence type="ECO:0000256" key="5">
    <source>
        <dbReference type="PROSITE-ProRule" id="PRU01191"/>
    </source>
</evidence>
<dbReference type="OrthoDB" id="770224at2759"/>
<dbReference type="Pfam" id="PF03514">
    <property type="entry name" value="GRAS"/>
    <property type="match status" value="1"/>
</dbReference>
<dbReference type="EMBL" id="JXTB01000119">
    <property type="protein sequence ID" value="PON61717.1"/>
    <property type="molecule type" value="Genomic_DNA"/>
</dbReference>
<dbReference type="InterPro" id="IPR005202">
    <property type="entry name" value="TF_GRAS"/>
</dbReference>
<keyword evidence="7" id="KW-1185">Reference proteome</keyword>
<comment type="caution">
    <text evidence="5">Lacks conserved residue(s) required for the propagation of feature annotation.</text>
</comment>
<proteinExistence type="inferred from homology"/>
<gene>
    <name evidence="6" type="primary">PanSCL13</name>
    <name evidence="6" type="ORF">PanWU01x14_143760</name>
</gene>
<dbReference type="PANTHER" id="PTHR31636">
    <property type="entry name" value="OSJNBA0084A10.13 PROTEIN-RELATED"/>
    <property type="match status" value="1"/>
</dbReference>
<evidence type="ECO:0000313" key="6">
    <source>
        <dbReference type="EMBL" id="PON61717.1"/>
    </source>
</evidence>
<keyword evidence="4" id="KW-0539">Nucleus</keyword>
<evidence type="ECO:0000256" key="4">
    <source>
        <dbReference type="ARBA" id="ARBA00023242"/>
    </source>
</evidence>
<reference evidence="7" key="1">
    <citation type="submission" date="2016-06" db="EMBL/GenBank/DDBJ databases">
        <title>Parallel loss of symbiosis genes in relatives of nitrogen-fixing non-legume Parasponia.</title>
        <authorList>
            <person name="Van Velzen R."/>
            <person name="Holmer R."/>
            <person name="Bu F."/>
            <person name="Rutten L."/>
            <person name="Van Zeijl A."/>
            <person name="Liu W."/>
            <person name="Santuari L."/>
            <person name="Cao Q."/>
            <person name="Sharma T."/>
            <person name="Shen D."/>
            <person name="Roswanjaya Y."/>
            <person name="Wardhani T."/>
            <person name="Kalhor M.S."/>
            <person name="Jansen J."/>
            <person name="Van den Hoogen J."/>
            <person name="Gungor B."/>
            <person name="Hartog M."/>
            <person name="Hontelez J."/>
            <person name="Verver J."/>
            <person name="Yang W.-C."/>
            <person name="Schijlen E."/>
            <person name="Repin R."/>
            <person name="Schilthuizen M."/>
            <person name="Schranz E."/>
            <person name="Heidstra R."/>
            <person name="Miyata K."/>
            <person name="Fedorova E."/>
            <person name="Kohlen W."/>
            <person name="Bisseling T."/>
            <person name="Smit S."/>
            <person name="Geurts R."/>
        </authorList>
    </citation>
    <scope>NUCLEOTIDE SEQUENCE [LARGE SCALE GENOMIC DNA]</scope>
    <source>
        <strain evidence="7">cv. WU1-14</strain>
    </source>
</reference>
<evidence type="ECO:0000256" key="3">
    <source>
        <dbReference type="ARBA" id="ARBA00023163"/>
    </source>
</evidence>
<comment type="caution">
    <text evidence="6">The sequence shown here is derived from an EMBL/GenBank/DDBJ whole genome shotgun (WGS) entry which is preliminary data.</text>
</comment>
<dbReference type="GO" id="GO:0005634">
    <property type="term" value="C:nucleus"/>
    <property type="evidence" value="ECO:0007669"/>
    <property type="project" value="UniProtKB-SubCell"/>
</dbReference>